<organism evidence="2 3">
    <name type="scientific">Streptomyces levis</name>
    <dbReference type="NCBI Taxonomy" id="285566"/>
    <lineage>
        <taxon>Bacteria</taxon>
        <taxon>Bacillati</taxon>
        <taxon>Actinomycetota</taxon>
        <taxon>Actinomycetes</taxon>
        <taxon>Kitasatosporales</taxon>
        <taxon>Streptomycetaceae</taxon>
        <taxon>Streptomyces</taxon>
    </lineage>
</organism>
<accession>A0ABP6B9N1</accession>
<dbReference type="Proteomes" id="UP001501095">
    <property type="component" value="Unassembled WGS sequence"/>
</dbReference>
<protein>
    <submittedName>
        <fullName evidence="2">Uncharacterized protein</fullName>
    </submittedName>
</protein>
<comment type="caution">
    <text evidence="2">The sequence shown here is derived from an EMBL/GenBank/DDBJ whole genome shotgun (WGS) entry which is preliminary data.</text>
</comment>
<name>A0ABP6B9N1_9ACTN</name>
<keyword evidence="3" id="KW-1185">Reference proteome</keyword>
<evidence type="ECO:0000313" key="2">
    <source>
        <dbReference type="EMBL" id="GAA2542522.1"/>
    </source>
</evidence>
<sequence length="62" mass="6178">MIGSAPRQARTGPSTLKRSEADTAAPDLPADSPGPGDSGEEPGRRCSGTRGTPAGTPSMQSP</sequence>
<reference evidence="3" key="1">
    <citation type="journal article" date="2019" name="Int. J. Syst. Evol. Microbiol.">
        <title>The Global Catalogue of Microorganisms (GCM) 10K type strain sequencing project: providing services to taxonomists for standard genome sequencing and annotation.</title>
        <authorList>
            <consortium name="The Broad Institute Genomics Platform"/>
            <consortium name="The Broad Institute Genome Sequencing Center for Infectious Disease"/>
            <person name="Wu L."/>
            <person name="Ma J."/>
        </authorList>
    </citation>
    <scope>NUCLEOTIDE SEQUENCE [LARGE SCALE GENOMIC DNA]</scope>
    <source>
        <strain evidence="3">JCM 6924</strain>
    </source>
</reference>
<evidence type="ECO:0000313" key="3">
    <source>
        <dbReference type="Proteomes" id="UP001501095"/>
    </source>
</evidence>
<dbReference type="EMBL" id="BAAATM010000015">
    <property type="protein sequence ID" value="GAA2542522.1"/>
    <property type="molecule type" value="Genomic_DNA"/>
</dbReference>
<gene>
    <name evidence="2" type="ORF">GCM10010423_46650</name>
</gene>
<evidence type="ECO:0000256" key="1">
    <source>
        <dbReference type="SAM" id="MobiDB-lite"/>
    </source>
</evidence>
<proteinExistence type="predicted"/>
<feature type="region of interest" description="Disordered" evidence="1">
    <location>
        <begin position="1"/>
        <end position="62"/>
    </location>
</feature>